<organism evidence="2">
    <name type="scientific">Sesamum radiatum</name>
    <name type="common">Black benniseed</name>
    <dbReference type="NCBI Taxonomy" id="300843"/>
    <lineage>
        <taxon>Eukaryota</taxon>
        <taxon>Viridiplantae</taxon>
        <taxon>Streptophyta</taxon>
        <taxon>Embryophyta</taxon>
        <taxon>Tracheophyta</taxon>
        <taxon>Spermatophyta</taxon>
        <taxon>Magnoliopsida</taxon>
        <taxon>eudicotyledons</taxon>
        <taxon>Gunneridae</taxon>
        <taxon>Pentapetalae</taxon>
        <taxon>asterids</taxon>
        <taxon>lamiids</taxon>
        <taxon>Lamiales</taxon>
        <taxon>Pedaliaceae</taxon>
        <taxon>Sesamum</taxon>
    </lineage>
</organism>
<dbReference type="PANTHER" id="PTHR37610:SF40">
    <property type="entry name" value="OS01G0909600 PROTEIN"/>
    <property type="match status" value="1"/>
</dbReference>
<dbReference type="Pfam" id="PF14244">
    <property type="entry name" value="Retrotran_gag_3"/>
    <property type="match status" value="1"/>
</dbReference>
<gene>
    <name evidence="2" type="ORF">Sradi_3836300</name>
</gene>
<proteinExistence type="predicted"/>
<sequence>MAQDPEVLKVQPSDNPGMSLVSVPLDGNNFLSWSRSVRIALGAKMKLSFINGKGDKPQETDESYEQWVSGLHGHFLDFKFDFQRYCGELYVHNHSQRIVGRVRNTVWTRQWSNGLST</sequence>
<comment type="caution">
    <text evidence="2">The sequence shown here is derived from an EMBL/GenBank/DDBJ whole genome shotgun (WGS) entry which is preliminary data.</text>
</comment>
<protein>
    <recommendedName>
        <fullName evidence="1">Retrotransposon Copia-like N-terminal domain-containing protein</fullName>
    </recommendedName>
</protein>
<dbReference type="PANTHER" id="PTHR37610">
    <property type="entry name" value="CCHC-TYPE DOMAIN-CONTAINING PROTEIN"/>
    <property type="match status" value="1"/>
</dbReference>
<evidence type="ECO:0000259" key="1">
    <source>
        <dbReference type="Pfam" id="PF14244"/>
    </source>
</evidence>
<dbReference type="AlphaFoldDB" id="A0AAW2Q180"/>
<dbReference type="InterPro" id="IPR029472">
    <property type="entry name" value="Copia-like_N"/>
</dbReference>
<dbReference type="EMBL" id="JACGWJ010000016">
    <property type="protein sequence ID" value="KAL0361518.1"/>
    <property type="molecule type" value="Genomic_DNA"/>
</dbReference>
<accession>A0AAW2Q180</accession>
<reference evidence="2" key="1">
    <citation type="submission" date="2020-06" db="EMBL/GenBank/DDBJ databases">
        <authorList>
            <person name="Li T."/>
            <person name="Hu X."/>
            <person name="Zhang T."/>
            <person name="Song X."/>
            <person name="Zhang H."/>
            <person name="Dai N."/>
            <person name="Sheng W."/>
            <person name="Hou X."/>
            <person name="Wei L."/>
        </authorList>
    </citation>
    <scope>NUCLEOTIDE SEQUENCE</scope>
    <source>
        <strain evidence="2">G02</strain>
        <tissue evidence="2">Leaf</tissue>
    </source>
</reference>
<name>A0AAW2Q180_SESRA</name>
<feature type="domain" description="Retrotransposon Copia-like N-terminal" evidence="1">
    <location>
        <begin position="11"/>
        <end position="57"/>
    </location>
</feature>
<evidence type="ECO:0000313" key="2">
    <source>
        <dbReference type="EMBL" id="KAL0361518.1"/>
    </source>
</evidence>
<reference evidence="2" key="2">
    <citation type="journal article" date="2024" name="Plant">
        <title>Genomic evolution and insights into agronomic trait innovations of Sesamum species.</title>
        <authorList>
            <person name="Miao H."/>
            <person name="Wang L."/>
            <person name="Qu L."/>
            <person name="Liu H."/>
            <person name="Sun Y."/>
            <person name="Le M."/>
            <person name="Wang Q."/>
            <person name="Wei S."/>
            <person name="Zheng Y."/>
            <person name="Lin W."/>
            <person name="Duan Y."/>
            <person name="Cao H."/>
            <person name="Xiong S."/>
            <person name="Wang X."/>
            <person name="Wei L."/>
            <person name="Li C."/>
            <person name="Ma Q."/>
            <person name="Ju M."/>
            <person name="Zhao R."/>
            <person name="Li G."/>
            <person name="Mu C."/>
            <person name="Tian Q."/>
            <person name="Mei H."/>
            <person name="Zhang T."/>
            <person name="Gao T."/>
            <person name="Zhang H."/>
        </authorList>
    </citation>
    <scope>NUCLEOTIDE SEQUENCE</scope>
    <source>
        <strain evidence="2">G02</strain>
    </source>
</reference>